<dbReference type="AlphaFoldDB" id="A0A6H5IPM1"/>
<gene>
    <name evidence="2" type="ORF">TBRA_LOCUS10494</name>
</gene>
<proteinExistence type="predicted"/>
<dbReference type="GO" id="GO:0004222">
    <property type="term" value="F:metalloendopeptidase activity"/>
    <property type="evidence" value="ECO:0007669"/>
    <property type="project" value="TreeGrafter"/>
</dbReference>
<dbReference type="GO" id="GO:0007219">
    <property type="term" value="P:Notch signaling pathway"/>
    <property type="evidence" value="ECO:0007669"/>
    <property type="project" value="TreeGrafter"/>
</dbReference>
<dbReference type="InterPro" id="IPR051489">
    <property type="entry name" value="ADAM_Metalloproteinase"/>
</dbReference>
<keyword evidence="1" id="KW-0472">Membrane</keyword>
<keyword evidence="1" id="KW-0812">Transmembrane</keyword>
<accession>A0A6H5IPM1</accession>
<feature type="transmembrane region" description="Helical" evidence="1">
    <location>
        <begin position="6"/>
        <end position="23"/>
    </location>
</feature>
<dbReference type="OrthoDB" id="2131567at2759"/>
<dbReference type="PANTHER" id="PTHR45702:SF6">
    <property type="entry name" value="DISINTEGRIN AND METALLOPROTEINASE DOMAIN-CONTAINING PROTEIN 17"/>
    <property type="match status" value="1"/>
</dbReference>
<dbReference type="GO" id="GO:0005886">
    <property type="term" value="C:plasma membrane"/>
    <property type="evidence" value="ECO:0007669"/>
    <property type="project" value="TreeGrafter"/>
</dbReference>
<dbReference type="EMBL" id="CADCXV010000924">
    <property type="protein sequence ID" value="CAB0038723.1"/>
    <property type="molecule type" value="Genomic_DNA"/>
</dbReference>
<dbReference type="Proteomes" id="UP000479190">
    <property type="component" value="Unassembled WGS sequence"/>
</dbReference>
<evidence type="ECO:0000256" key="1">
    <source>
        <dbReference type="SAM" id="Phobius"/>
    </source>
</evidence>
<evidence type="ECO:0000313" key="3">
    <source>
        <dbReference type="Proteomes" id="UP000479190"/>
    </source>
</evidence>
<sequence length="252" mass="29548">MIVNLILFTYFIYLIVESIYYALHKNLKYYEILHSSSFQHRIVKRGAQHSYHPYNKISELDFYTHGRNFRLILTPRKEVIHSKFKAYEVDGNGRETSVHIDHDNFYHGRVFGESNSHVQLNIDDNGILLGSISVPDDTYHIEPSWRHLPENSNETMIIYKASDVKLSWEHYHNGEGHTHGAPKTCGYIKEDNEPIDVDLKIEETSHNRSRRQTESYEYTPTKTRCPLLLVADYRFYQEMGASSTKTTINYLV</sequence>
<keyword evidence="1" id="KW-1133">Transmembrane helix</keyword>
<evidence type="ECO:0000313" key="2">
    <source>
        <dbReference type="EMBL" id="CAB0038723.1"/>
    </source>
</evidence>
<protein>
    <submittedName>
        <fullName evidence="2">Uncharacterized protein</fullName>
    </submittedName>
</protein>
<keyword evidence="3" id="KW-1185">Reference proteome</keyword>
<dbReference type="GO" id="GO:0006509">
    <property type="term" value="P:membrane protein ectodomain proteolysis"/>
    <property type="evidence" value="ECO:0007669"/>
    <property type="project" value="TreeGrafter"/>
</dbReference>
<organism evidence="2 3">
    <name type="scientific">Trichogramma brassicae</name>
    <dbReference type="NCBI Taxonomy" id="86971"/>
    <lineage>
        <taxon>Eukaryota</taxon>
        <taxon>Metazoa</taxon>
        <taxon>Ecdysozoa</taxon>
        <taxon>Arthropoda</taxon>
        <taxon>Hexapoda</taxon>
        <taxon>Insecta</taxon>
        <taxon>Pterygota</taxon>
        <taxon>Neoptera</taxon>
        <taxon>Endopterygota</taxon>
        <taxon>Hymenoptera</taxon>
        <taxon>Apocrita</taxon>
        <taxon>Proctotrupomorpha</taxon>
        <taxon>Chalcidoidea</taxon>
        <taxon>Trichogrammatidae</taxon>
        <taxon>Trichogramma</taxon>
    </lineage>
</organism>
<name>A0A6H5IPM1_9HYME</name>
<dbReference type="PANTHER" id="PTHR45702">
    <property type="entry name" value="ADAM10/ADAM17 METALLOPEPTIDASE FAMILY MEMBER"/>
    <property type="match status" value="1"/>
</dbReference>
<reference evidence="2 3" key="1">
    <citation type="submission" date="2020-02" db="EMBL/GenBank/DDBJ databases">
        <authorList>
            <person name="Ferguson B K."/>
        </authorList>
    </citation>
    <scope>NUCLEOTIDE SEQUENCE [LARGE SCALE GENOMIC DNA]</scope>
</reference>